<dbReference type="Pfam" id="PF18204">
    <property type="entry name" value="PGF-CTERM"/>
    <property type="match status" value="1"/>
</dbReference>
<keyword evidence="3" id="KW-1133">Transmembrane helix</keyword>
<dbReference type="NCBIfam" id="NF045517">
    <property type="entry name" value="halo_surf_dom"/>
    <property type="match status" value="1"/>
</dbReference>
<keyword evidence="1" id="KW-0732">Signal</keyword>
<evidence type="ECO:0000313" key="6">
    <source>
        <dbReference type="Proteomes" id="UP001320972"/>
    </source>
</evidence>
<proteinExistence type="predicted"/>
<accession>A0ABT2QE31</accession>
<dbReference type="RefSeq" id="WP_338007804.1">
    <property type="nucleotide sequence ID" value="NZ_JAOPKB010000004.1"/>
</dbReference>
<keyword evidence="6" id="KW-1185">Reference proteome</keyword>
<feature type="transmembrane region" description="Helical" evidence="3">
    <location>
        <begin position="682"/>
        <end position="700"/>
    </location>
</feature>
<evidence type="ECO:0000256" key="2">
    <source>
        <dbReference type="SAM" id="MobiDB-lite"/>
    </source>
</evidence>
<dbReference type="InterPro" id="IPR026371">
    <property type="entry name" value="PGF_CTERM"/>
</dbReference>
<evidence type="ECO:0000256" key="3">
    <source>
        <dbReference type="SAM" id="Phobius"/>
    </source>
</evidence>
<sequence length="704" mass="76708">MTLESDLTEDFDGPYHLEAEGDNDNERSATLWFDVQEVEFEFSPDTVEDAGEGSVADLVFEEDNREDTVTLDVTAELDGDALDEDTLAEIFDAEDGTDVVADEDDDENGVVTLSNADLGDEWAVDFDGQDLGEYNFTVDVTDTTAEYTTSITVEEESDALVSFDSSSYQGIIGDEVDIDMTIAEAENAYINMTHDGDVIGTIDITGVDEDDNVTLVVNTYLLDEDADEAVHAVDEDGDEIGTVTANFNRLGGEPLPVLEYELEVFEDDDREDETDAAFLTINDRSTDDISTHVAPQDLSITDDAQDFLNESTERDYVAQDDYLITEVEASGIYGYLLDDDGNWDADDKGLALEYELEGVGPFGQEQNFDITDLDDSDYQIHVDTDKSDKFYVIFNTDVVDDIGTDATFADGQTWNASFTVSAEDNKLLDDDGDDESVSTEFDVEERNVEFVGDVDDDDRLQISNSAESEINAETNIAPGTDADYRLRVGTDVYEQASSVSDDGTISASFDLSEYEAGEEVRDVRISAPDRFETTGVIVDAGEDTTDEKDDLELAVDAPSDVKVGEDAEFGVTLTNNKDEEVTTTVEFEFAGETEDAELTIGADSSASETFTVSELDAGDYDWSVSVDDYDLSDSGTLTVEADDKDEDTETPDESDDSDDSDDSTADDSDDSDDSDDDDGQPGFGVAVAIVALLAAAMLALRRQN</sequence>
<feature type="compositionally biased region" description="Acidic residues" evidence="2">
    <location>
        <begin position="1"/>
        <end position="12"/>
    </location>
</feature>
<protein>
    <submittedName>
        <fullName evidence="5">PGF-CTERM sorting domain-containing protein</fullName>
    </submittedName>
</protein>
<organism evidence="5 6">
    <name type="scientific">Natronoglomus mannanivorans</name>
    <dbReference type="NCBI Taxonomy" id="2979990"/>
    <lineage>
        <taxon>Archaea</taxon>
        <taxon>Methanobacteriati</taxon>
        <taxon>Methanobacteriota</taxon>
        <taxon>Stenosarchaea group</taxon>
        <taxon>Halobacteria</taxon>
        <taxon>Halobacteriales</taxon>
        <taxon>Natrialbaceae</taxon>
        <taxon>Natronoglomus</taxon>
    </lineage>
</organism>
<feature type="compositionally biased region" description="Acidic residues" evidence="2">
    <location>
        <begin position="640"/>
        <end position="679"/>
    </location>
</feature>
<dbReference type="EMBL" id="JAOPKB010000004">
    <property type="protein sequence ID" value="MCU4973181.1"/>
    <property type="molecule type" value="Genomic_DNA"/>
</dbReference>
<keyword evidence="3" id="KW-0812">Transmembrane</keyword>
<gene>
    <name evidence="5" type="ORF">OB955_10545</name>
</gene>
<keyword evidence="3" id="KW-0472">Membrane</keyword>
<name>A0ABT2QE31_9EURY</name>
<feature type="compositionally biased region" description="Basic and acidic residues" evidence="2">
    <location>
        <begin position="13"/>
        <end position="25"/>
    </location>
</feature>
<feature type="domain" description="PGF-CTERM archaeal protein-sorting signal" evidence="4">
    <location>
        <begin position="680"/>
        <end position="702"/>
    </location>
</feature>
<feature type="region of interest" description="Disordered" evidence="2">
    <location>
        <begin position="1"/>
        <end position="25"/>
    </location>
</feature>
<evidence type="ECO:0000256" key="1">
    <source>
        <dbReference type="ARBA" id="ARBA00022729"/>
    </source>
</evidence>
<reference evidence="5 6" key="1">
    <citation type="submission" date="2022-09" db="EMBL/GenBank/DDBJ databases">
        <title>Enrichment on poylsaccharides allowed isolation of novel metabolic and taxonomic groups of Haloarchaea.</title>
        <authorList>
            <person name="Sorokin D.Y."/>
            <person name="Elcheninov A.G."/>
            <person name="Khizhniak T.V."/>
            <person name="Kolganova T.V."/>
            <person name="Kublanov I.V."/>
        </authorList>
    </citation>
    <scope>NUCLEOTIDE SEQUENCE [LARGE SCALE GENOMIC DNA]</scope>
    <source>
        <strain evidence="5 6">AArc-m2/3/4</strain>
    </source>
</reference>
<dbReference type="NCBIfam" id="TIGR04126">
    <property type="entry name" value="PGF_CTERM"/>
    <property type="match status" value="1"/>
</dbReference>
<evidence type="ECO:0000259" key="4">
    <source>
        <dbReference type="Pfam" id="PF18204"/>
    </source>
</evidence>
<feature type="region of interest" description="Disordered" evidence="2">
    <location>
        <begin position="624"/>
        <end position="682"/>
    </location>
</feature>
<evidence type="ECO:0000313" key="5">
    <source>
        <dbReference type="EMBL" id="MCU4973181.1"/>
    </source>
</evidence>
<comment type="caution">
    <text evidence="5">The sequence shown here is derived from an EMBL/GenBank/DDBJ whole genome shotgun (WGS) entry which is preliminary data.</text>
</comment>
<dbReference type="Proteomes" id="UP001320972">
    <property type="component" value="Unassembled WGS sequence"/>
</dbReference>